<evidence type="ECO:0000313" key="2">
    <source>
        <dbReference type="Proteomes" id="UP000008401"/>
    </source>
</evidence>
<protein>
    <submittedName>
        <fullName evidence="1">Uncharacterized protein</fullName>
    </submittedName>
</protein>
<keyword evidence="2" id="KW-1185">Reference proteome</keyword>
<dbReference type="Proteomes" id="UP000008401">
    <property type="component" value="Segment"/>
</dbReference>
<name>G1DUD8_9CAUD</name>
<sequence>MPIAHQILTGSAEFQSPWEAVGLDEAVIRSAARNHFKFEIQVASELYWNGKQNDYDLSKDFGSLRAPYDNCWLEWSWPSVMIIEGKESPAPQALNCAAITEVADADSGPVLMTHLLMQTPGHPITVTGIADQVDTDKQGSVLKRRWVYPKHIPKAQVDQMSMAVGCELNVLYLAFNLINCRNVSTARAGDIKVRRSGSAKRKREPRLDYHTILLPGMVRGPAGASLTSGSDAVMPLHRVRGHFKTFTEAAPLMGKHTGTYWWGWQVRGNKKNGVIVSDYKVGEPA</sequence>
<dbReference type="GeneID" id="40066806"/>
<organism evidence="1 2">
    <name type="scientific">Mycobacterium phage Mutaforma13</name>
    <dbReference type="NCBI Taxonomy" id="2922219"/>
    <lineage>
        <taxon>Viruses</taxon>
        <taxon>Duplodnaviria</taxon>
        <taxon>Heunggongvirae</taxon>
        <taxon>Uroviricota</taxon>
        <taxon>Caudoviricetes</taxon>
        <taxon>Gracegardnervirinae</taxon>
        <taxon>Cheoctovirus</taxon>
        <taxon>Cheoctovirus mutaforma13</taxon>
        <taxon>Mycobacterium virus Mutaforma13</taxon>
    </lineage>
</organism>
<gene>
    <name evidence="1" type="primary">50</name>
    <name evidence="1" type="ORF">MUTAFORMA13_50</name>
</gene>
<dbReference type="RefSeq" id="YP_009591357.1">
    <property type="nucleotide sequence ID" value="NC_041847.1"/>
</dbReference>
<dbReference type="EMBL" id="JN020142">
    <property type="protein sequence ID" value="AEJ93129.1"/>
    <property type="molecule type" value="Genomic_DNA"/>
</dbReference>
<reference evidence="1 2" key="1">
    <citation type="journal article" date="2012" name="J. Virol.">
        <title>Complete Genome Sequences of 138 Mycobacteriophages.</title>
        <authorList>
            <consortium name="the Science Education Alliance Phage Hunters Advancing Genomics and Evolutionary Science Program"/>
            <consortium name="the KwaZulu-Natal Research Institute for Tuberculosis and HIV Mycobacterial Genetics Course Students"/>
            <consortium name="the Phage Hunters Integrating Research and Education Program"/>
            <person name="Hatfull G.F."/>
        </authorList>
    </citation>
    <scope>NUCLEOTIDE SEQUENCE [LARGE SCALE GENOMIC DNA]</scope>
</reference>
<proteinExistence type="predicted"/>
<accession>G1DUD8</accession>
<evidence type="ECO:0000313" key="1">
    <source>
        <dbReference type="EMBL" id="AEJ93129.1"/>
    </source>
</evidence>
<dbReference type="KEGG" id="vg:40066806"/>